<protein>
    <recommendedName>
        <fullName evidence="5">HEAT repeat protein</fullName>
    </recommendedName>
</protein>
<reference evidence="1" key="1">
    <citation type="submission" date="2016-10" db="EMBL/GenBank/DDBJ databases">
        <authorList>
            <person name="de Groot N.N."/>
        </authorList>
    </citation>
    <scope>NUCLEOTIDE SEQUENCE [LARGE SCALE GENOMIC DNA]</scope>
    <source>
        <strain evidence="1">ATCC 20501</strain>
    </source>
</reference>
<evidence type="ECO:0000313" key="3">
    <source>
        <dbReference type="Proteomes" id="UP000199690"/>
    </source>
</evidence>
<accession>A0A1H6EHB0</accession>
<sequence>MTTHYWQHVEFEDPALETARRELHAPTGALGVDEAFLALLRSGRTVAVSIALDMYSAEERTSRWGFANPLQEHADEVLERAREVLRRPPMPATDSGAAHDGADHASALGAMMNLARPDDADLLAAVLRAPASSEVLLTACMAADGALWADEPSSELIAALGEIVFDTARTTDQRKDALRALGNVEASSVADIAVRAAQGEDAELRSTAVAVLATAHLSTHRPLVEEFFAACPRTDPNYLNIRDQLEDAGNA</sequence>
<dbReference type="Proteomes" id="UP000236729">
    <property type="component" value="Unassembled WGS sequence"/>
</dbReference>
<dbReference type="EMBL" id="FOME01000001">
    <property type="protein sequence ID" value="SFC82203.1"/>
    <property type="molecule type" value="Genomic_DNA"/>
</dbReference>
<name>A0A1H6EHB0_9PSEU</name>
<evidence type="ECO:0000313" key="2">
    <source>
        <dbReference type="EMBL" id="SFC82203.1"/>
    </source>
</evidence>
<organism evidence="1 4">
    <name type="scientific">Saccharopolyspora kobensis</name>
    <dbReference type="NCBI Taxonomy" id="146035"/>
    <lineage>
        <taxon>Bacteria</taxon>
        <taxon>Bacillati</taxon>
        <taxon>Actinomycetota</taxon>
        <taxon>Actinomycetes</taxon>
        <taxon>Pseudonocardiales</taxon>
        <taxon>Pseudonocardiaceae</taxon>
        <taxon>Saccharopolyspora</taxon>
    </lineage>
</organism>
<evidence type="ECO:0000313" key="4">
    <source>
        <dbReference type="Proteomes" id="UP000236729"/>
    </source>
</evidence>
<dbReference type="AlphaFoldDB" id="A0A1H6EHB0"/>
<dbReference type="Proteomes" id="UP000199690">
    <property type="component" value="Unassembled WGS sequence"/>
</dbReference>
<dbReference type="RefSeq" id="WP_093348110.1">
    <property type="nucleotide sequence ID" value="NZ_FNVB01000014.1"/>
</dbReference>
<keyword evidence="3" id="KW-1185">Reference proteome</keyword>
<accession>A0A1I1MHR9</accession>
<evidence type="ECO:0008006" key="5">
    <source>
        <dbReference type="Google" id="ProtNLM"/>
    </source>
</evidence>
<dbReference type="EMBL" id="FNVB01000014">
    <property type="protein sequence ID" value="SEG97217.1"/>
    <property type="molecule type" value="Genomic_DNA"/>
</dbReference>
<proteinExistence type="predicted"/>
<reference evidence="3 4" key="2">
    <citation type="submission" date="2016-10" db="EMBL/GenBank/DDBJ databases">
        <authorList>
            <person name="Varghese N."/>
            <person name="Submissions S."/>
        </authorList>
    </citation>
    <scope>NUCLEOTIDE SEQUENCE [LARGE SCALE GENOMIC DNA]</scope>
    <source>
        <strain evidence="4">ATCC 20501</strain>
        <strain evidence="2 3">CGMCC 4.3529</strain>
    </source>
</reference>
<evidence type="ECO:0000313" key="1">
    <source>
        <dbReference type="EMBL" id="SEG97217.1"/>
    </source>
</evidence>
<gene>
    <name evidence="1" type="ORF">SAMN02982929_06665</name>
    <name evidence="2" type="ORF">SAMN05216506_1011788</name>
</gene>